<proteinExistence type="predicted"/>
<feature type="domain" description="Tyr recombinase" evidence="2">
    <location>
        <begin position="1"/>
        <end position="93"/>
    </location>
</feature>
<evidence type="ECO:0000259" key="2">
    <source>
        <dbReference type="PROSITE" id="PS51898"/>
    </source>
</evidence>
<keyword evidence="1" id="KW-0233">DNA recombination</keyword>
<dbReference type="InterPro" id="IPR011010">
    <property type="entry name" value="DNA_brk_join_enz"/>
</dbReference>
<dbReference type="Proteomes" id="UP000269148">
    <property type="component" value="Unassembled WGS sequence"/>
</dbReference>
<dbReference type="InterPro" id="IPR013762">
    <property type="entry name" value="Integrase-like_cat_sf"/>
</dbReference>
<comment type="caution">
    <text evidence="3">The sequence shown here is derived from an EMBL/GenBank/DDBJ whole genome shotgun (WGS) entry which is preliminary data.</text>
</comment>
<dbReference type="GO" id="GO:0015074">
    <property type="term" value="P:DNA integration"/>
    <property type="evidence" value="ECO:0007669"/>
    <property type="project" value="InterPro"/>
</dbReference>
<accession>A0A3L8GNJ6</accession>
<sequence>LLYRIYSFFVFTQDILHYHKKGNQRRVGINIDEKISFNKHISTHIFRHTHISFLAEQGVPLEAIQDRVGHNRGSRVTNIYLHVTQKTKDTITPLIDSLTQQ</sequence>
<dbReference type="AlphaFoldDB" id="A0A3L8GNJ6"/>
<dbReference type="EMBL" id="QLQD01000022">
    <property type="protein sequence ID" value="RLU58591.1"/>
    <property type="molecule type" value="Genomic_DNA"/>
</dbReference>
<protein>
    <submittedName>
        <fullName evidence="3">Site-specific integrase</fullName>
    </submittedName>
</protein>
<evidence type="ECO:0000313" key="3">
    <source>
        <dbReference type="EMBL" id="RLU58591.1"/>
    </source>
</evidence>
<dbReference type="PROSITE" id="PS51898">
    <property type="entry name" value="TYR_RECOMBINASE"/>
    <property type="match status" value="1"/>
</dbReference>
<organism evidence="3 4">
    <name type="scientific">Streptococcus iniae</name>
    <name type="common">Streptococcus shiloi</name>
    <dbReference type="NCBI Taxonomy" id="1346"/>
    <lineage>
        <taxon>Bacteria</taxon>
        <taxon>Bacillati</taxon>
        <taxon>Bacillota</taxon>
        <taxon>Bacilli</taxon>
        <taxon>Lactobacillales</taxon>
        <taxon>Streptococcaceae</taxon>
        <taxon>Streptococcus</taxon>
    </lineage>
</organism>
<feature type="non-terminal residue" evidence="3">
    <location>
        <position position="1"/>
    </location>
</feature>
<dbReference type="SUPFAM" id="SSF56349">
    <property type="entry name" value="DNA breaking-rejoining enzymes"/>
    <property type="match status" value="1"/>
</dbReference>
<dbReference type="Gene3D" id="1.10.443.10">
    <property type="entry name" value="Intergrase catalytic core"/>
    <property type="match status" value="1"/>
</dbReference>
<name>A0A3L8GNJ6_STRIN</name>
<dbReference type="GO" id="GO:0006310">
    <property type="term" value="P:DNA recombination"/>
    <property type="evidence" value="ECO:0007669"/>
    <property type="project" value="UniProtKB-KW"/>
</dbReference>
<dbReference type="RefSeq" id="WP_142925012.1">
    <property type="nucleotide sequence ID" value="NZ_QLQC01000025.1"/>
</dbReference>
<reference evidence="3 4" key="1">
    <citation type="submission" date="2018-06" db="EMBL/GenBank/DDBJ databases">
        <title>Mutators as drivers of adaptation in pathogenic bacteria and a risk factor for host jumps and vaccine escape.</title>
        <authorList>
            <person name="Barnes A.C."/>
            <person name="Silayeva O."/>
        </authorList>
    </citation>
    <scope>NUCLEOTIDE SEQUENCE [LARGE SCALE GENOMIC DNA]</scope>
    <source>
        <strain evidence="3 4">QMA0445</strain>
    </source>
</reference>
<evidence type="ECO:0000313" key="4">
    <source>
        <dbReference type="Proteomes" id="UP000269148"/>
    </source>
</evidence>
<gene>
    <name evidence="3" type="ORF">DIY07_01915</name>
</gene>
<dbReference type="GO" id="GO:0003677">
    <property type="term" value="F:DNA binding"/>
    <property type="evidence" value="ECO:0007669"/>
    <property type="project" value="InterPro"/>
</dbReference>
<dbReference type="OrthoDB" id="9803188at2"/>
<dbReference type="Pfam" id="PF00589">
    <property type="entry name" value="Phage_integrase"/>
    <property type="match status" value="1"/>
</dbReference>
<dbReference type="InterPro" id="IPR002104">
    <property type="entry name" value="Integrase_catalytic"/>
</dbReference>
<evidence type="ECO:0000256" key="1">
    <source>
        <dbReference type="ARBA" id="ARBA00023172"/>
    </source>
</evidence>